<organism evidence="6 7">
    <name type="scientific">Saitozyma podzolica</name>
    <dbReference type="NCBI Taxonomy" id="1890683"/>
    <lineage>
        <taxon>Eukaryota</taxon>
        <taxon>Fungi</taxon>
        <taxon>Dikarya</taxon>
        <taxon>Basidiomycota</taxon>
        <taxon>Agaricomycotina</taxon>
        <taxon>Tremellomycetes</taxon>
        <taxon>Tremellales</taxon>
        <taxon>Trimorphomycetaceae</taxon>
        <taxon>Saitozyma</taxon>
    </lineage>
</organism>
<feature type="region of interest" description="Disordered" evidence="5">
    <location>
        <begin position="213"/>
        <end position="515"/>
    </location>
</feature>
<accession>A0A427YH60</accession>
<dbReference type="OrthoDB" id="514823at2759"/>
<comment type="caution">
    <text evidence="6">The sequence shown here is derived from an EMBL/GenBank/DDBJ whole genome shotgun (WGS) entry which is preliminary data.</text>
</comment>
<evidence type="ECO:0000313" key="6">
    <source>
        <dbReference type="EMBL" id="RSH90410.1"/>
    </source>
</evidence>
<dbReference type="Gene3D" id="3.90.1030.20">
    <property type="entry name" value="DNA polymerase delta, p66 (Cdc27) subunit, wHTH domain"/>
    <property type="match status" value="1"/>
</dbReference>
<evidence type="ECO:0000313" key="7">
    <source>
        <dbReference type="Proteomes" id="UP000279259"/>
    </source>
</evidence>
<sequence length="515" mass="55954">MSTDQQKSANRRIKQWLETERRIVTYREVAREVGCHINEAKNLLLSYPSEGYRTYLLTGLLLSHSTLAQTQLPLERNGLDEKSLAALSSTQMVRIVDMDQVSEDERNSEDGDMAMEGLGEEAPVLEKEEEGLEGLDAEKVTRFGVVLVGEEGLEEKKGLFEQGQVSIHVYSLSPAPVKDPAQYLVPNVALRQLPSYHAPEKYGTITGDAFAPNVPVPATKPKEMKDGAMDFSGGKKAEKEKKEEGKVKEVAVKKETKSVEQPKKAEVKKVEPPKKEPAKATSKAKKRVIHSDDEDEDDGEGESQSKAGNLPAESSSSKKAAAIKEPTSSMVREADRAAMEAMMGMDMDMDADLDLDMVDEAEESADKSGSRGTKGSKETKSKDVEDKVKKEPQEGAGTSRKRRKVKKSKTEMDDKGYMITRDYYTDESYSGESESEADVSKTKTAKRPSVTKTASRQSSVSNDEPAERRKSGSGTPFGGGAAGSGVGAGKAKPAAKPNAPAARGQSTLAGFFKKK</sequence>
<reference evidence="6 7" key="1">
    <citation type="submission" date="2018-11" db="EMBL/GenBank/DDBJ databases">
        <title>Genome sequence of Saitozyma podzolica DSM 27192.</title>
        <authorList>
            <person name="Aliyu H."/>
            <person name="Gorte O."/>
            <person name="Ochsenreither K."/>
        </authorList>
    </citation>
    <scope>NUCLEOTIDE SEQUENCE [LARGE SCALE GENOMIC DNA]</scope>
    <source>
        <strain evidence="6 7">DSM 27192</strain>
    </source>
</reference>
<feature type="compositionally biased region" description="Low complexity" evidence="5">
    <location>
        <begin position="489"/>
        <end position="502"/>
    </location>
</feature>
<feature type="compositionally biased region" description="Basic and acidic residues" evidence="5">
    <location>
        <begin position="364"/>
        <end position="393"/>
    </location>
</feature>
<dbReference type="Pfam" id="PF09507">
    <property type="entry name" value="CDC27"/>
    <property type="match status" value="2"/>
</dbReference>
<dbReference type="InterPro" id="IPR041913">
    <property type="entry name" value="POLD3_sf"/>
</dbReference>
<evidence type="ECO:0000256" key="1">
    <source>
        <dbReference type="ARBA" id="ARBA00004123"/>
    </source>
</evidence>
<dbReference type="GO" id="GO:0043625">
    <property type="term" value="C:delta DNA polymerase complex"/>
    <property type="evidence" value="ECO:0007669"/>
    <property type="project" value="InterPro"/>
</dbReference>
<feature type="compositionally biased region" description="Low complexity" evidence="5">
    <location>
        <begin position="312"/>
        <end position="325"/>
    </location>
</feature>
<dbReference type="PANTHER" id="PTHR17598">
    <property type="entry name" value="DNA POLYMERASE DELTA SUBUNIT 3"/>
    <property type="match status" value="1"/>
</dbReference>
<dbReference type="GO" id="GO:0006297">
    <property type="term" value="P:nucleotide-excision repair, DNA gap filling"/>
    <property type="evidence" value="ECO:0007669"/>
    <property type="project" value="TreeGrafter"/>
</dbReference>
<dbReference type="Proteomes" id="UP000279259">
    <property type="component" value="Unassembled WGS sequence"/>
</dbReference>
<dbReference type="PANTHER" id="PTHR17598:SF13">
    <property type="entry name" value="DNA POLYMERASE DELTA SUBUNIT 3"/>
    <property type="match status" value="1"/>
</dbReference>
<keyword evidence="3" id="KW-0235">DNA replication</keyword>
<name>A0A427YH60_9TREE</name>
<comment type="subcellular location">
    <subcellularLocation>
        <location evidence="1">Nucleus</location>
    </subcellularLocation>
</comment>
<evidence type="ECO:0000256" key="3">
    <source>
        <dbReference type="ARBA" id="ARBA00022705"/>
    </source>
</evidence>
<feature type="compositionally biased region" description="Basic and acidic residues" evidence="5">
    <location>
        <begin position="220"/>
        <end position="278"/>
    </location>
</feature>
<dbReference type="EMBL" id="RSCD01000010">
    <property type="protein sequence ID" value="RSH90410.1"/>
    <property type="molecule type" value="Genomic_DNA"/>
</dbReference>
<dbReference type="AlphaFoldDB" id="A0A427YH60"/>
<dbReference type="GO" id="GO:0003887">
    <property type="term" value="F:DNA-directed DNA polymerase activity"/>
    <property type="evidence" value="ECO:0007669"/>
    <property type="project" value="TreeGrafter"/>
</dbReference>
<feature type="compositionally biased region" description="Polar residues" evidence="5">
    <location>
        <begin position="450"/>
        <end position="462"/>
    </location>
</feature>
<keyword evidence="7" id="KW-1185">Reference proteome</keyword>
<dbReference type="GO" id="GO:0006271">
    <property type="term" value="P:DNA strand elongation involved in DNA replication"/>
    <property type="evidence" value="ECO:0007669"/>
    <property type="project" value="TreeGrafter"/>
</dbReference>
<protein>
    <recommendedName>
        <fullName evidence="2">DNA polymerase delta subunit 3</fullName>
    </recommendedName>
</protein>
<feature type="compositionally biased region" description="Acidic residues" evidence="5">
    <location>
        <begin position="292"/>
        <end position="301"/>
    </location>
</feature>
<dbReference type="InterPro" id="IPR019038">
    <property type="entry name" value="POLD3"/>
</dbReference>
<evidence type="ECO:0000256" key="2">
    <source>
        <dbReference type="ARBA" id="ARBA00017589"/>
    </source>
</evidence>
<dbReference type="GO" id="GO:1904161">
    <property type="term" value="P:DNA synthesis involved in UV-damage excision repair"/>
    <property type="evidence" value="ECO:0007669"/>
    <property type="project" value="TreeGrafter"/>
</dbReference>
<evidence type="ECO:0000256" key="4">
    <source>
        <dbReference type="ARBA" id="ARBA00023242"/>
    </source>
</evidence>
<feature type="compositionally biased region" description="Gly residues" evidence="5">
    <location>
        <begin position="475"/>
        <end position="488"/>
    </location>
</feature>
<feature type="compositionally biased region" description="Acidic residues" evidence="5">
    <location>
        <begin position="347"/>
        <end position="363"/>
    </location>
</feature>
<evidence type="ECO:0000256" key="5">
    <source>
        <dbReference type="SAM" id="MobiDB-lite"/>
    </source>
</evidence>
<keyword evidence="4" id="KW-0539">Nucleus</keyword>
<gene>
    <name evidence="6" type="ORF">EHS25_001015</name>
</gene>
<proteinExistence type="predicted"/>
<dbReference type="STRING" id="1890683.A0A427YH60"/>